<dbReference type="CDD" id="cd06229">
    <property type="entry name" value="M14_Endopeptidase_I"/>
    <property type="match status" value="1"/>
</dbReference>
<dbReference type="RefSeq" id="WP_285930208.1">
    <property type="nucleotide sequence ID" value="NZ_JASTZU010000012.1"/>
</dbReference>
<comment type="cofactor">
    <cofactor evidence="1">
        <name>Zn(2+)</name>
        <dbReference type="ChEBI" id="CHEBI:29105"/>
    </cofactor>
</comment>
<dbReference type="EMBL" id="JASTZU010000012">
    <property type="protein sequence ID" value="MDL4839357.1"/>
    <property type="molecule type" value="Genomic_DNA"/>
</dbReference>
<name>A0ABT7L0P9_9BACI</name>
<dbReference type="Gene3D" id="3.40.630.10">
    <property type="entry name" value="Zn peptidases"/>
    <property type="match status" value="1"/>
</dbReference>
<keyword evidence="6" id="KW-0482">Metalloprotease</keyword>
<comment type="caution">
    <text evidence="9">The sequence shown here is derived from an EMBL/GenBank/DDBJ whole genome shotgun (WGS) entry which is preliminary data.</text>
</comment>
<feature type="domain" description="Peptidase M14" evidence="8">
    <location>
        <begin position="9"/>
        <end position="303"/>
    </location>
</feature>
<dbReference type="SMART" id="SM00631">
    <property type="entry name" value="Zn_pept"/>
    <property type="match status" value="1"/>
</dbReference>
<evidence type="ECO:0000256" key="3">
    <source>
        <dbReference type="ARBA" id="ARBA00022670"/>
    </source>
</evidence>
<reference evidence="9 10" key="1">
    <citation type="submission" date="2023-06" db="EMBL/GenBank/DDBJ databases">
        <title>Aquibacillus rhizosphaerae LR5S19.</title>
        <authorList>
            <person name="Sun J.-Q."/>
        </authorList>
    </citation>
    <scope>NUCLEOTIDE SEQUENCE [LARGE SCALE GENOMIC DNA]</scope>
    <source>
        <strain evidence="9 10">LR5S19</strain>
    </source>
</reference>
<evidence type="ECO:0000256" key="1">
    <source>
        <dbReference type="ARBA" id="ARBA00001947"/>
    </source>
</evidence>
<dbReference type="InterPro" id="IPR000834">
    <property type="entry name" value="Peptidase_M14"/>
</dbReference>
<proteinExistence type="inferred from homology"/>
<accession>A0ABT7L0P9</accession>
<evidence type="ECO:0000256" key="2">
    <source>
        <dbReference type="ARBA" id="ARBA00005988"/>
    </source>
</evidence>
<evidence type="ECO:0000256" key="5">
    <source>
        <dbReference type="ARBA" id="ARBA00022833"/>
    </source>
</evidence>
<evidence type="ECO:0000313" key="9">
    <source>
        <dbReference type="EMBL" id="MDL4839357.1"/>
    </source>
</evidence>
<keyword evidence="10" id="KW-1185">Reference proteome</keyword>
<dbReference type="PRINTS" id="PR00765">
    <property type="entry name" value="CRBOXYPTASEA"/>
</dbReference>
<evidence type="ECO:0000256" key="6">
    <source>
        <dbReference type="ARBA" id="ARBA00023049"/>
    </source>
</evidence>
<evidence type="ECO:0000256" key="4">
    <source>
        <dbReference type="ARBA" id="ARBA00022801"/>
    </source>
</evidence>
<keyword evidence="4" id="KW-0378">Hydrolase</keyword>
<evidence type="ECO:0000256" key="7">
    <source>
        <dbReference type="PROSITE-ProRule" id="PRU01379"/>
    </source>
</evidence>
<evidence type="ECO:0000313" key="10">
    <source>
        <dbReference type="Proteomes" id="UP001235343"/>
    </source>
</evidence>
<sequence length="308" mass="35123">MAIIVNPKQIYTYEQMKEDIIKLEKKYTDIILSERIGNSVDGRKIYALRVGTGKTEIFMNGSHHAREWLTTNLLMNMIEDYCESFVNHTKIGDYFPGDILTEASIWFVPMVNPDGVTLVQKGHSSAKKPEEVLKLNNYNHDYSSWKANIRGVDLNRQYPAGWATLDDNVTRPGPMMYKGPSPLSEPETKAVYNFTLHHDFKIAVAYHSSGEELFWKYKSKGELLKTTKRIAEKISEKTGYQLVYPGPNPSGGGFTDWFLDFIKRPGFTPEISPLVGPRPVPLKNYDKIWNDNREIGLLLASEALLIKK</sequence>
<protein>
    <submittedName>
        <fullName evidence="9">M14 family metallocarboxypeptidase</fullName>
    </submittedName>
</protein>
<gene>
    <name evidence="9" type="ORF">QQS35_02620</name>
</gene>
<organism evidence="9 10">
    <name type="scientific">Aquibacillus rhizosphaerae</name>
    <dbReference type="NCBI Taxonomy" id="3051431"/>
    <lineage>
        <taxon>Bacteria</taxon>
        <taxon>Bacillati</taxon>
        <taxon>Bacillota</taxon>
        <taxon>Bacilli</taxon>
        <taxon>Bacillales</taxon>
        <taxon>Bacillaceae</taxon>
        <taxon>Aquibacillus</taxon>
    </lineage>
</organism>
<comment type="similarity">
    <text evidence="2 7">Belongs to the peptidase M14 family.</text>
</comment>
<feature type="active site" description="Proton donor/acceptor" evidence="7">
    <location>
        <position position="270"/>
    </location>
</feature>
<dbReference type="PANTHER" id="PTHR11705">
    <property type="entry name" value="PROTEASE FAMILY M14 CARBOXYPEPTIDASE A,B"/>
    <property type="match status" value="1"/>
</dbReference>
<dbReference type="InterPro" id="IPR034274">
    <property type="entry name" value="ENP1_M14_CPD"/>
</dbReference>
<evidence type="ECO:0000259" key="8">
    <source>
        <dbReference type="PROSITE" id="PS52035"/>
    </source>
</evidence>
<dbReference type="SUPFAM" id="SSF53187">
    <property type="entry name" value="Zn-dependent exopeptidases"/>
    <property type="match status" value="1"/>
</dbReference>
<keyword evidence="5" id="KW-0862">Zinc</keyword>
<dbReference type="PANTHER" id="PTHR11705:SF143">
    <property type="entry name" value="SLL0236 PROTEIN"/>
    <property type="match status" value="1"/>
</dbReference>
<dbReference type="Pfam" id="PF00246">
    <property type="entry name" value="Peptidase_M14"/>
    <property type="match status" value="1"/>
</dbReference>
<dbReference type="Proteomes" id="UP001235343">
    <property type="component" value="Unassembled WGS sequence"/>
</dbReference>
<keyword evidence="3" id="KW-0645">Protease</keyword>
<dbReference type="PROSITE" id="PS52035">
    <property type="entry name" value="PEPTIDASE_M14"/>
    <property type="match status" value="1"/>
</dbReference>